<gene>
    <name evidence="1" type="ORF">MNBD_GAMMA01-2206</name>
</gene>
<organism evidence="1">
    <name type="scientific">hydrothermal vent metagenome</name>
    <dbReference type="NCBI Taxonomy" id="652676"/>
    <lineage>
        <taxon>unclassified sequences</taxon>
        <taxon>metagenomes</taxon>
        <taxon>ecological metagenomes</taxon>
    </lineage>
</organism>
<evidence type="ECO:0000313" key="1">
    <source>
        <dbReference type="EMBL" id="VAW36542.1"/>
    </source>
</evidence>
<proteinExistence type="predicted"/>
<name>A0A3B0VCC9_9ZZZZ</name>
<dbReference type="EMBL" id="UOEW01000145">
    <property type="protein sequence ID" value="VAW36542.1"/>
    <property type="molecule type" value="Genomic_DNA"/>
</dbReference>
<sequence length="256" mass="28380">MKIKYILILTILGIASYLLLSTQESGHELAVMNSNKITEKPITDQPKPKTVKSTNLNDPLTSLAAMIAPPSDAELEDSWQDEYGCAKQPDCFKQLSAQSYAEALWMKRKGYPSMSAINKLQELSRKDLIKLSNRGNNDAKKLLAIDALKRNNLKKARRYSGGSIAHGDMRETFGHRLLAEAYMREKRMGVASFELRIASILGDTAANQDFLRITANTPAAAINNWNELAYKYLSSQIGTPVSDWTNDPRPSGQDGG</sequence>
<reference evidence="1" key="1">
    <citation type="submission" date="2018-06" db="EMBL/GenBank/DDBJ databases">
        <authorList>
            <person name="Zhirakovskaya E."/>
        </authorList>
    </citation>
    <scope>NUCLEOTIDE SEQUENCE</scope>
</reference>
<accession>A0A3B0VCC9</accession>
<dbReference type="AlphaFoldDB" id="A0A3B0VCC9"/>
<protein>
    <submittedName>
        <fullName evidence="1">Uncharacterized protein</fullName>
    </submittedName>
</protein>